<comment type="caution">
    <text evidence="3">The sequence shown here is derived from an EMBL/GenBank/DDBJ whole genome shotgun (WGS) entry which is preliminary data.</text>
</comment>
<evidence type="ECO:0000313" key="4">
    <source>
        <dbReference type="Proteomes" id="UP001305779"/>
    </source>
</evidence>
<keyword evidence="2" id="KW-1133">Transmembrane helix</keyword>
<feature type="transmembrane region" description="Helical" evidence="2">
    <location>
        <begin position="12"/>
        <end position="29"/>
    </location>
</feature>
<proteinExistence type="predicted"/>
<keyword evidence="4" id="KW-1185">Reference proteome</keyword>
<reference evidence="3 4" key="1">
    <citation type="journal article" date="2023" name="G3 (Bethesda)">
        <title>A chromosome-level genome assembly of Zasmidium syzygii isolated from banana leaves.</title>
        <authorList>
            <person name="van Westerhoven A.C."/>
            <person name="Mehrabi R."/>
            <person name="Talebi R."/>
            <person name="Steentjes M.B.F."/>
            <person name="Corcolon B."/>
            <person name="Chong P.A."/>
            <person name="Kema G.H.J."/>
            <person name="Seidl M.F."/>
        </authorList>
    </citation>
    <scope>NUCLEOTIDE SEQUENCE [LARGE SCALE GENOMIC DNA]</scope>
    <source>
        <strain evidence="3 4">P124</strain>
    </source>
</reference>
<keyword evidence="2" id="KW-0812">Transmembrane</keyword>
<keyword evidence="2" id="KW-0472">Membrane</keyword>
<dbReference type="Proteomes" id="UP001305779">
    <property type="component" value="Unassembled WGS sequence"/>
</dbReference>
<feature type="transmembrane region" description="Helical" evidence="2">
    <location>
        <begin position="129"/>
        <end position="150"/>
    </location>
</feature>
<feature type="compositionally biased region" description="Acidic residues" evidence="1">
    <location>
        <begin position="312"/>
        <end position="321"/>
    </location>
</feature>
<accession>A0ABR0E833</accession>
<protein>
    <submittedName>
        <fullName evidence="3">Uncharacterized protein</fullName>
    </submittedName>
</protein>
<gene>
    <name evidence="3" type="ORF">PRZ48_010251</name>
</gene>
<name>A0ABR0E833_ZASCE</name>
<organism evidence="3 4">
    <name type="scientific">Zasmidium cellare</name>
    <name type="common">Wine cellar mold</name>
    <name type="synonym">Racodium cellare</name>
    <dbReference type="NCBI Taxonomy" id="395010"/>
    <lineage>
        <taxon>Eukaryota</taxon>
        <taxon>Fungi</taxon>
        <taxon>Dikarya</taxon>
        <taxon>Ascomycota</taxon>
        <taxon>Pezizomycotina</taxon>
        <taxon>Dothideomycetes</taxon>
        <taxon>Dothideomycetidae</taxon>
        <taxon>Mycosphaerellales</taxon>
        <taxon>Mycosphaerellaceae</taxon>
        <taxon>Zasmidium</taxon>
    </lineage>
</organism>
<evidence type="ECO:0000256" key="1">
    <source>
        <dbReference type="SAM" id="MobiDB-lite"/>
    </source>
</evidence>
<feature type="region of interest" description="Disordered" evidence="1">
    <location>
        <begin position="259"/>
        <end position="290"/>
    </location>
</feature>
<feature type="transmembrane region" description="Helical" evidence="2">
    <location>
        <begin position="62"/>
        <end position="81"/>
    </location>
</feature>
<evidence type="ECO:0000313" key="3">
    <source>
        <dbReference type="EMBL" id="KAK4497598.1"/>
    </source>
</evidence>
<feature type="transmembrane region" description="Helical" evidence="2">
    <location>
        <begin position="221"/>
        <end position="240"/>
    </location>
</feature>
<feature type="transmembrane region" description="Helical" evidence="2">
    <location>
        <begin position="87"/>
        <end position="108"/>
    </location>
</feature>
<feature type="region of interest" description="Disordered" evidence="1">
    <location>
        <begin position="302"/>
        <end position="321"/>
    </location>
</feature>
<evidence type="ECO:0000256" key="2">
    <source>
        <dbReference type="SAM" id="Phobius"/>
    </source>
</evidence>
<dbReference type="EMBL" id="JAXOVC010000008">
    <property type="protein sequence ID" value="KAK4497598.1"/>
    <property type="molecule type" value="Genomic_DNA"/>
</dbReference>
<feature type="transmembrane region" description="Helical" evidence="2">
    <location>
        <begin position="35"/>
        <end position="55"/>
    </location>
</feature>
<sequence length="321" mass="34212">MAALYLRAIDLLLRAITAIMAFYLLAQGVTSSSIIIFGNISIGTTLLFASIAMYIIEGTMAILHGLNIIVTITQLLLGYYTQVQTAPAPWVLGLVLAIQAAQGLRAADQIMMAFKRPLTNTSRLARQKGITATLKFALFMLLLCLTYSAGLNTDVLRLYFSGASATTSNHNGDEKSIEQGDDVVGLFSGVWAAVFGKDTPAPAPAPAPAPTPTLTTPNKPVLVGVVVFLSLALVTVAARLDIENIQYVAASDRDEIQEIPDTETDLPQPHRPALTQERQGREASTFSQTFDTGKAALRVCTRSDATHGDGVNGDDDNSSDA</sequence>